<organism evidence="1 2">
    <name type="scientific">Neolewinella agarilytica</name>
    <dbReference type="NCBI Taxonomy" id="478744"/>
    <lineage>
        <taxon>Bacteria</taxon>
        <taxon>Pseudomonadati</taxon>
        <taxon>Bacteroidota</taxon>
        <taxon>Saprospiria</taxon>
        <taxon>Saprospirales</taxon>
        <taxon>Lewinellaceae</taxon>
        <taxon>Neolewinella</taxon>
    </lineage>
</organism>
<evidence type="ECO:0000313" key="1">
    <source>
        <dbReference type="EMBL" id="SEQ74511.1"/>
    </source>
</evidence>
<dbReference type="RefSeq" id="WP_090169561.1">
    <property type="nucleotide sequence ID" value="NZ_FOFB01000015.1"/>
</dbReference>
<dbReference type="AlphaFoldDB" id="A0A1H9IIH3"/>
<protein>
    <submittedName>
        <fullName evidence="1">RHS repeat-associated core domain-containing protein</fullName>
    </submittedName>
</protein>
<dbReference type="Proteomes" id="UP000199021">
    <property type="component" value="Unassembled WGS sequence"/>
</dbReference>
<dbReference type="PANTHER" id="PTHR32305:SF15">
    <property type="entry name" value="PROTEIN RHSA-RELATED"/>
    <property type="match status" value="1"/>
</dbReference>
<keyword evidence="2" id="KW-1185">Reference proteome</keyword>
<sequence>MYVGALTFEKKDDEEEYTLEAANTGDGRLVFDAENEELFPEYYHKDHLGNIRLTFTDRNKDKKVELLGPTAEVGQVMDFYPFGLQQKGGGVFGDVAGTNSRENYNGKELIGEVGLIDYGARWYDAASGRWGQVDPLADKYVPISSYSYVGNMPVNALDPDGKKIILINRRYTSLRNIAFISTFHAGRSLLNRLISSENNYKIRVTNTTSNTHYYDRAEWNWSTFSTIPARSVLAVGTSWYSSIEKGSRKSQYILYHELGHAWQHETGERIRDHKEMELSNVPRVNFMRAIYGESKMRTSYAKYGLKFKKAPSFYNSAGLKVSDFTELDYVDTERGQVFGFSYNYTNKDGTVEKRFGAVTSSQNGEVAIKGHVQLNNREAYDLLINLIRNYKSNEN</sequence>
<dbReference type="Gene3D" id="2.180.10.10">
    <property type="entry name" value="RHS repeat-associated core"/>
    <property type="match status" value="1"/>
</dbReference>
<dbReference type="OrthoDB" id="964483at2"/>
<dbReference type="NCBIfam" id="TIGR03696">
    <property type="entry name" value="Rhs_assc_core"/>
    <property type="match status" value="1"/>
</dbReference>
<reference evidence="2" key="1">
    <citation type="submission" date="2016-10" db="EMBL/GenBank/DDBJ databases">
        <authorList>
            <person name="Varghese N."/>
            <person name="Submissions S."/>
        </authorList>
    </citation>
    <scope>NUCLEOTIDE SEQUENCE [LARGE SCALE GENOMIC DNA]</scope>
    <source>
        <strain evidence="2">DSM 24740</strain>
    </source>
</reference>
<dbReference type="PANTHER" id="PTHR32305">
    <property type="match status" value="1"/>
</dbReference>
<accession>A0A1H9IIH3</accession>
<proteinExistence type="predicted"/>
<dbReference type="InParanoid" id="A0A1H9IIH3"/>
<dbReference type="InterPro" id="IPR022385">
    <property type="entry name" value="Rhs_assc_core"/>
</dbReference>
<name>A0A1H9IIH3_9BACT</name>
<evidence type="ECO:0000313" key="2">
    <source>
        <dbReference type="Proteomes" id="UP000199021"/>
    </source>
</evidence>
<dbReference type="InterPro" id="IPR050708">
    <property type="entry name" value="T6SS_VgrG/RHS"/>
</dbReference>
<dbReference type="STRING" id="478744.SAMN05444359_11519"/>
<dbReference type="EMBL" id="FOFB01000015">
    <property type="protein sequence ID" value="SEQ74511.1"/>
    <property type="molecule type" value="Genomic_DNA"/>
</dbReference>
<gene>
    <name evidence="1" type="ORF">SAMN05444359_11519</name>
</gene>